<gene>
    <name evidence="1" type="ORF">DFQ12_5420</name>
</gene>
<organism evidence="1 2">
    <name type="scientific">Sphingobacterium detergens</name>
    <dbReference type="NCBI Taxonomy" id="1145106"/>
    <lineage>
        <taxon>Bacteria</taxon>
        <taxon>Pseudomonadati</taxon>
        <taxon>Bacteroidota</taxon>
        <taxon>Sphingobacteriia</taxon>
        <taxon>Sphingobacteriales</taxon>
        <taxon>Sphingobacteriaceae</taxon>
        <taxon>Sphingobacterium</taxon>
    </lineage>
</organism>
<proteinExistence type="predicted"/>
<reference evidence="1 2" key="1">
    <citation type="submission" date="2018-09" db="EMBL/GenBank/DDBJ databases">
        <title>Genomic Encyclopedia of Type Strains, Phase III (KMG-III): the genomes of soil and plant-associated and newly described type strains.</title>
        <authorList>
            <person name="Whitman W."/>
        </authorList>
    </citation>
    <scope>NUCLEOTIDE SEQUENCE [LARGE SCALE GENOMIC DNA]</scope>
    <source>
        <strain evidence="1 2">CECT 7938</strain>
    </source>
</reference>
<protein>
    <submittedName>
        <fullName evidence="1">PKD family protein</fullName>
    </submittedName>
</protein>
<dbReference type="InterPro" id="IPR032183">
    <property type="entry name" value="PKD-like"/>
</dbReference>
<dbReference type="EMBL" id="RAPY01000008">
    <property type="protein sequence ID" value="RKE42510.1"/>
    <property type="molecule type" value="Genomic_DNA"/>
</dbReference>
<dbReference type="AlphaFoldDB" id="A0A420ADD1"/>
<accession>A0A420ADD1</accession>
<dbReference type="RefSeq" id="WP_167457360.1">
    <property type="nucleotide sequence ID" value="NZ_RAPY01000008.1"/>
</dbReference>
<evidence type="ECO:0000313" key="2">
    <source>
        <dbReference type="Proteomes" id="UP000286246"/>
    </source>
</evidence>
<dbReference type="Proteomes" id="UP000286246">
    <property type="component" value="Unassembled WGS sequence"/>
</dbReference>
<evidence type="ECO:0000313" key="1">
    <source>
        <dbReference type="EMBL" id="RKE42510.1"/>
    </source>
</evidence>
<name>A0A420ADD1_SPHD1</name>
<dbReference type="SUPFAM" id="SSF101898">
    <property type="entry name" value="NHL repeat"/>
    <property type="match status" value="1"/>
</dbReference>
<sequence>MKLKNLYYILVIVLLVFESCSKDLGNYNYQDINAITIGGLLENSHPTGRIYEIPFKDTVRLNPVISGSLSGADTNALTFEWKVDSITVSKTKNLFYVANKRYGRIPAAFSVTDKSTGTVTSYHCFLNVVNPYKWGYYVLTQNKAKDASVYCLSTIAKKQSWEEVLFPQTQTLGRNPISISGTKKYGASASDFYNVITIGVQEAANPVTVIDSREFTPILYYNSSSYVGGGNFTFRPSQVISDHYFEIIYVINNGKFHVLRQGKIALAAFAKDPLDYQVALNGIATPYGNGRLFMSVYDEKNKKVRVWDNGMTGNEFLYVNDYKDIPGQEMMDGKTFLACSYANIPSINQIYLFRKDNQLYSYRLNYGEDYKPVSFDLLGEGPMPTSDPISYVYFDGQTSRWYMAAGKTIYMASYLGVEFQKYVQLPSDAPGNIVKFKILDGKLMVATNDPTANKPGSIYIYNANTMVLEQAHKHVVDEVVDLHLGIPEE</sequence>
<dbReference type="Pfam" id="PF16407">
    <property type="entry name" value="PKD_2"/>
    <property type="match status" value="1"/>
</dbReference>
<comment type="caution">
    <text evidence="1">The sequence shown here is derived from an EMBL/GenBank/DDBJ whole genome shotgun (WGS) entry which is preliminary data.</text>
</comment>
<keyword evidence="2" id="KW-1185">Reference proteome</keyword>